<organism evidence="1 2">
    <name type="scientific">Marmota monax</name>
    <name type="common">Woodchuck</name>
    <dbReference type="NCBI Taxonomy" id="9995"/>
    <lineage>
        <taxon>Eukaryota</taxon>
        <taxon>Metazoa</taxon>
        <taxon>Chordata</taxon>
        <taxon>Craniata</taxon>
        <taxon>Vertebrata</taxon>
        <taxon>Euteleostomi</taxon>
        <taxon>Mammalia</taxon>
        <taxon>Eutheria</taxon>
        <taxon>Euarchontoglires</taxon>
        <taxon>Glires</taxon>
        <taxon>Rodentia</taxon>
        <taxon>Sciuromorpha</taxon>
        <taxon>Sciuridae</taxon>
        <taxon>Xerinae</taxon>
        <taxon>Marmotini</taxon>
        <taxon>Marmota</taxon>
    </lineage>
</organism>
<comment type="caution">
    <text evidence="1">The sequence shown here is derived from an EMBL/GenBank/DDBJ whole genome shotgun (WGS) entry which is preliminary data.</text>
</comment>
<reference evidence="1" key="1">
    <citation type="submission" date="2019-04" db="EMBL/GenBank/DDBJ databases">
        <authorList>
            <person name="Alioto T."/>
            <person name="Alioto T."/>
        </authorList>
    </citation>
    <scope>NUCLEOTIDE SEQUENCE [LARGE SCALE GENOMIC DNA]</scope>
</reference>
<dbReference type="Proteomes" id="UP000335636">
    <property type="component" value="Unassembled WGS sequence"/>
</dbReference>
<evidence type="ECO:0000313" key="2">
    <source>
        <dbReference type="Proteomes" id="UP000335636"/>
    </source>
</evidence>
<gene>
    <name evidence="1" type="ORF">MONAX_5E025192</name>
</gene>
<proteinExistence type="predicted"/>
<sequence length="238" mass="24701">AVCRRGQQHPAWTWGLFPCQDLKAPQGPCPPALRPLCLCSPPQPLVSPQRGQAQHRSPKSRPPGLRTFLLVSIGVPPTYACVCHGLSEASGWSSGFPGLPGSPGPGTEALLRAGLRGMGWGVGLRCCGEGVVRASVCTSGAQPWAILEAEGMAMQPWGSTQAGSVGAQPGTVTGGSQLGVPCSLLHCISHPPPPFPPKPPFSAPPRSLSLTQLCLCCLSDPSPSTSVLPPPPPPWRRL</sequence>
<name>A0A5E4DGL6_MARMO</name>
<feature type="non-terminal residue" evidence="1">
    <location>
        <position position="1"/>
    </location>
</feature>
<dbReference type="EMBL" id="CABDUW010007141">
    <property type="protein sequence ID" value="VTJ91259.1"/>
    <property type="molecule type" value="Genomic_DNA"/>
</dbReference>
<evidence type="ECO:0000313" key="1">
    <source>
        <dbReference type="EMBL" id="VTJ91259.1"/>
    </source>
</evidence>
<protein>
    <submittedName>
        <fullName evidence="1">Uncharacterized protein</fullName>
    </submittedName>
</protein>
<dbReference type="AlphaFoldDB" id="A0A5E4DGL6"/>
<keyword evidence="2" id="KW-1185">Reference proteome</keyword>
<accession>A0A5E4DGL6</accession>